<sequence>MPILSQDTLNEGLQFLSTQDADLARVLDQHGPPKLRQQPQGFSTILKIIIGQQVSRSSADSTYRRLCDAIGPPDPANFLALDDDALRSVGFSRQKSRYGRELASALIEGRLDLDLLAGCDDDAVRTALTALPGIGAWSAEIYLLFALRRADAWPASDLGVIVGAQKVKNLDARPTRQELDAMAGPWRPWRGLATFILWHGYQVL</sequence>
<dbReference type="SMART" id="SM00478">
    <property type="entry name" value="ENDO3c"/>
    <property type="match status" value="1"/>
</dbReference>
<dbReference type="GO" id="GO:0005737">
    <property type="term" value="C:cytoplasm"/>
    <property type="evidence" value="ECO:0007669"/>
    <property type="project" value="TreeGrafter"/>
</dbReference>
<dbReference type="EC" id="3.2.2.21" evidence="2"/>
<organism evidence="6">
    <name type="scientific">Caldilineaceae bacterium SB0661_bin_32</name>
    <dbReference type="NCBI Taxonomy" id="2605255"/>
    <lineage>
        <taxon>Bacteria</taxon>
        <taxon>Bacillati</taxon>
        <taxon>Chloroflexota</taxon>
        <taxon>Caldilineae</taxon>
        <taxon>Caldilineales</taxon>
        <taxon>Caldilineaceae</taxon>
    </lineage>
</organism>
<dbReference type="Gene3D" id="1.10.340.30">
    <property type="entry name" value="Hypothetical protein, domain 2"/>
    <property type="match status" value="1"/>
</dbReference>
<dbReference type="EMBL" id="VXMH01000024">
    <property type="protein sequence ID" value="MYC94386.1"/>
    <property type="molecule type" value="Genomic_DNA"/>
</dbReference>
<dbReference type="SUPFAM" id="SSF48150">
    <property type="entry name" value="DNA-glycosylase"/>
    <property type="match status" value="1"/>
</dbReference>
<dbReference type="PANTHER" id="PTHR43003">
    <property type="entry name" value="DNA-3-METHYLADENINE GLYCOSYLASE"/>
    <property type="match status" value="1"/>
</dbReference>
<dbReference type="GO" id="GO:0032131">
    <property type="term" value="F:alkylated DNA binding"/>
    <property type="evidence" value="ECO:0007669"/>
    <property type="project" value="TreeGrafter"/>
</dbReference>
<dbReference type="InterPro" id="IPR051912">
    <property type="entry name" value="Alkylbase_DNA_Glycosylase/TA"/>
</dbReference>
<evidence type="ECO:0000256" key="1">
    <source>
        <dbReference type="ARBA" id="ARBA00000086"/>
    </source>
</evidence>
<feature type="domain" description="HhH-GPD" evidence="5">
    <location>
        <begin position="50"/>
        <end position="202"/>
    </location>
</feature>
<dbReference type="CDD" id="cd00056">
    <property type="entry name" value="ENDO3c"/>
    <property type="match status" value="1"/>
</dbReference>
<evidence type="ECO:0000259" key="5">
    <source>
        <dbReference type="SMART" id="SM00478"/>
    </source>
</evidence>
<gene>
    <name evidence="6" type="ORF">F4X14_05390</name>
</gene>
<evidence type="ECO:0000256" key="2">
    <source>
        <dbReference type="ARBA" id="ARBA00012000"/>
    </source>
</evidence>
<comment type="catalytic activity">
    <reaction evidence="1">
        <text>Hydrolysis of alkylated DNA, releasing 3-methyladenine, 3-methylguanine, 7-methylguanine and 7-methyladenine.</text>
        <dbReference type="EC" id="3.2.2.21"/>
    </reaction>
</comment>
<evidence type="ECO:0000313" key="6">
    <source>
        <dbReference type="EMBL" id="MYC94386.1"/>
    </source>
</evidence>
<dbReference type="PANTHER" id="PTHR43003:SF5">
    <property type="entry name" value="DNA-3-METHYLADENINE GLYCOSYLASE"/>
    <property type="match status" value="1"/>
</dbReference>
<dbReference type="GO" id="GO:0006307">
    <property type="term" value="P:DNA alkylation repair"/>
    <property type="evidence" value="ECO:0007669"/>
    <property type="project" value="TreeGrafter"/>
</dbReference>
<protein>
    <recommendedName>
        <fullName evidence="2">DNA-3-methyladenine glycosylase II</fullName>
        <ecNumber evidence="2">3.2.2.21</ecNumber>
    </recommendedName>
</protein>
<dbReference type="GO" id="GO:0043916">
    <property type="term" value="F:DNA-7-methylguanine glycosylase activity"/>
    <property type="evidence" value="ECO:0007669"/>
    <property type="project" value="TreeGrafter"/>
</dbReference>
<comment type="caution">
    <text evidence="6">The sequence shown here is derived from an EMBL/GenBank/DDBJ whole genome shotgun (WGS) entry which is preliminary data.</text>
</comment>
<name>A0A6B1D483_9CHLR</name>
<proteinExistence type="predicted"/>
<dbReference type="InterPro" id="IPR011257">
    <property type="entry name" value="DNA_glycosylase"/>
</dbReference>
<evidence type="ECO:0000256" key="3">
    <source>
        <dbReference type="ARBA" id="ARBA00022763"/>
    </source>
</evidence>
<dbReference type="InterPro" id="IPR003265">
    <property type="entry name" value="HhH-GPD_domain"/>
</dbReference>
<keyword evidence="3" id="KW-0227">DNA damage</keyword>
<dbReference type="AlphaFoldDB" id="A0A6B1D483"/>
<dbReference type="GO" id="GO:0006285">
    <property type="term" value="P:base-excision repair, AP site formation"/>
    <property type="evidence" value="ECO:0007669"/>
    <property type="project" value="TreeGrafter"/>
</dbReference>
<dbReference type="GO" id="GO:0032993">
    <property type="term" value="C:protein-DNA complex"/>
    <property type="evidence" value="ECO:0007669"/>
    <property type="project" value="TreeGrafter"/>
</dbReference>
<dbReference type="Gene3D" id="1.10.1670.40">
    <property type="match status" value="1"/>
</dbReference>
<reference evidence="6" key="1">
    <citation type="submission" date="2019-09" db="EMBL/GenBank/DDBJ databases">
        <title>Characterisation of the sponge microbiome using genome-centric metagenomics.</title>
        <authorList>
            <person name="Engelberts J.P."/>
            <person name="Robbins S.J."/>
            <person name="De Goeij J.M."/>
            <person name="Aranda M."/>
            <person name="Bell S.C."/>
            <person name="Webster N.S."/>
        </authorList>
    </citation>
    <scope>NUCLEOTIDE SEQUENCE</scope>
    <source>
        <strain evidence="6">SB0661_bin_32</strain>
    </source>
</reference>
<evidence type="ECO:0000256" key="4">
    <source>
        <dbReference type="ARBA" id="ARBA00023204"/>
    </source>
</evidence>
<dbReference type="Pfam" id="PF00730">
    <property type="entry name" value="HhH-GPD"/>
    <property type="match status" value="1"/>
</dbReference>
<keyword evidence="4" id="KW-0234">DNA repair</keyword>
<accession>A0A6B1D483</accession>
<dbReference type="GO" id="GO:0008725">
    <property type="term" value="F:DNA-3-methyladenine glycosylase activity"/>
    <property type="evidence" value="ECO:0007669"/>
    <property type="project" value="TreeGrafter"/>
</dbReference>